<feature type="region of interest" description="Disordered" evidence="1">
    <location>
        <begin position="1"/>
        <end position="66"/>
    </location>
</feature>
<reference evidence="2" key="1">
    <citation type="journal article" date="2023" name="Insect Mol. Biol.">
        <title>Genome sequencing provides insights into the evolution of gene families encoding plant cell wall-degrading enzymes in longhorned beetles.</title>
        <authorList>
            <person name="Shin N.R."/>
            <person name="Okamura Y."/>
            <person name="Kirsch R."/>
            <person name="Pauchet Y."/>
        </authorList>
    </citation>
    <scope>NUCLEOTIDE SEQUENCE</scope>
    <source>
        <strain evidence="2">RBIC_L_NR</strain>
    </source>
</reference>
<feature type="compositionally biased region" description="Low complexity" evidence="1">
    <location>
        <begin position="44"/>
        <end position="59"/>
    </location>
</feature>
<evidence type="ECO:0000256" key="1">
    <source>
        <dbReference type="SAM" id="MobiDB-lite"/>
    </source>
</evidence>
<evidence type="ECO:0000313" key="2">
    <source>
        <dbReference type="EMBL" id="KAJ8943025.1"/>
    </source>
</evidence>
<evidence type="ECO:0000313" key="3">
    <source>
        <dbReference type="Proteomes" id="UP001162156"/>
    </source>
</evidence>
<accession>A0AAV8XYY1</accession>
<dbReference type="AlphaFoldDB" id="A0AAV8XYY1"/>
<sequence length="66" mass="6920">MVKHSMLQADPASVDPGKLSPNRVRRQAQGRSMSVQSSLDPYGSNTTLSSSASSELASSDGKHSSN</sequence>
<name>A0AAV8XYY1_9CUCU</name>
<organism evidence="2 3">
    <name type="scientific">Rhamnusium bicolor</name>
    <dbReference type="NCBI Taxonomy" id="1586634"/>
    <lineage>
        <taxon>Eukaryota</taxon>
        <taxon>Metazoa</taxon>
        <taxon>Ecdysozoa</taxon>
        <taxon>Arthropoda</taxon>
        <taxon>Hexapoda</taxon>
        <taxon>Insecta</taxon>
        <taxon>Pterygota</taxon>
        <taxon>Neoptera</taxon>
        <taxon>Endopterygota</taxon>
        <taxon>Coleoptera</taxon>
        <taxon>Polyphaga</taxon>
        <taxon>Cucujiformia</taxon>
        <taxon>Chrysomeloidea</taxon>
        <taxon>Cerambycidae</taxon>
        <taxon>Lepturinae</taxon>
        <taxon>Rhagiini</taxon>
        <taxon>Rhamnusium</taxon>
    </lineage>
</organism>
<keyword evidence="3" id="KW-1185">Reference proteome</keyword>
<proteinExistence type="predicted"/>
<comment type="caution">
    <text evidence="2">The sequence shown here is derived from an EMBL/GenBank/DDBJ whole genome shotgun (WGS) entry which is preliminary data.</text>
</comment>
<dbReference type="EMBL" id="JANEYF010002719">
    <property type="protein sequence ID" value="KAJ8943025.1"/>
    <property type="molecule type" value="Genomic_DNA"/>
</dbReference>
<feature type="compositionally biased region" description="Polar residues" evidence="1">
    <location>
        <begin position="29"/>
        <end position="39"/>
    </location>
</feature>
<dbReference type="Proteomes" id="UP001162156">
    <property type="component" value="Unassembled WGS sequence"/>
</dbReference>
<gene>
    <name evidence="2" type="ORF">NQ314_009841</name>
</gene>
<protein>
    <submittedName>
        <fullName evidence="2">Uncharacterized protein</fullName>
    </submittedName>
</protein>